<dbReference type="Gene3D" id="3.10.450.40">
    <property type="match status" value="2"/>
</dbReference>
<dbReference type="InterPro" id="IPR049948">
    <property type="entry name" value="Cu_Am_ox_TPQ-bd"/>
</dbReference>
<reference evidence="11" key="1">
    <citation type="journal article" date="2019" name="Int. J. Syst. Evol. Microbiol.">
        <title>The Global Catalogue of Microorganisms (GCM) 10K type strain sequencing project: providing services to taxonomists for standard genome sequencing and annotation.</title>
        <authorList>
            <consortium name="The Broad Institute Genomics Platform"/>
            <consortium name="The Broad Institute Genome Sequencing Center for Infectious Disease"/>
            <person name="Wu L."/>
            <person name="Ma J."/>
        </authorList>
    </citation>
    <scope>NUCLEOTIDE SEQUENCE [LARGE SCALE GENOMIC DNA]</scope>
    <source>
        <strain evidence="11">JCM 18303</strain>
    </source>
</reference>
<dbReference type="InterPro" id="IPR016182">
    <property type="entry name" value="Cu_amine_oxidase_N-reg"/>
</dbReference>
<evidence type="ECO:0000259" key="8">
    <source>
        <dbReference type="Pfam" id="PF02728"/>
    </source>
</evidence>
<feature type="domain" description="AGAO-like N2" evidence="9">
    <location>
        <begin position="30"/>
        <end position="104"/>
    </location>
</feature>
<dbReference type="InterPro" id="IPR036460">
    <property type="entry name" value="Cu_amine_oxidase_C_sf"/>
</dbReference>
<keyword evidence="5 6" id="KW-0186">Copper</keyword>
<keyword evidence="3 6" id="KW-0801">TPQ</keyword>
<evidence type="ECO:0000256" key="1">
    <source>
        <dbReference type="ARBA" id="ARBA00007983"/>
    </source>
</evidence>
<dbReference type="PANTHER" id="PTHR10638">
    <property type="entry name" value="COPPER AMINE OXIDASE"/>
    <property type="match status" value="1"/>
</dbReference>
<dbReference type="NCBIfam" id="NF008559">
    <property type="entry name" value="PRK11504.1"/>
    <property type="match status" value="1"/>
</dbReference>
<name>A0ABP9PNV2_9PSEU</name>
<dbReference type="Proteomes" id="UP001428817">
    <property type="component" value="Unassembled WGS sequence"/>
</dbReference>
<evidence type="ECO:0000256" key="4">
    <source>
        <dbReference type="ARBA" id="ARBA00023002"/>
    </source>
</evidence>
<dbReference type="InterPro" id="IPR015798">
    <property type="entry name" value="Cu_amine_oxidase_C"/>
</dbReference>
<dbReference type="InterPro" id="IPR054157">
    <property type="entry name" value="AGAO-like_N2"/>
</dbReference>
<protein>
    <recommendedName>
        <fullName evidence="6">Amine oxidase</fullName>
        <ecNumber evidence="6">1.4.3.-</ecNumber>
    </recommendedName>
</protein>
<dbReference type="RefSeq" id="WP_185062736.1">
    <property type="nucleotide sequence ID" value="NZ_BAABJP010000004.1"/>
</dbReference>
<accession>A0ABP9PNV2</accession>
<evidence type="ECO:0000259" key="9">
    <source>
        <dbReference type="Pfam" id="PF21994"/>
    </source>
</evidence>
<dbReference type="Pfam" id="PF21994">
    <property type="entry name" value="AGAO-like_N2"/>
    <property type="match status" value="1"/>
</dbReference>
<dbReference type="Pfam" id="PF01179">
    <property type="entry name" value="Cu_amine_oxid"/>
    <property type="match status" value="1"/>
</dbReference>
<dbReference type="Gene3D" id="2.70.98.20">
    <property type="entry name" value="Copper amine oxidase, catalytic domain"/>
    <property type="match status" value="1"/>
</dbReference>
<evidence type="ECO:0000256" key="3">
    <source>
        <dbReference type="ARBA" id="ARBA00022772"/>
    </source>
</evidence>
<dbReference type="EMBL" id="BAABJP010000004">
    <property type="protein sequence ID" value="GAA5148806.1"/>
    <property type="molecule type" value="Genomic_DNA"/>
</dbReference>
<evidence type="ECO:0000256" key="6">
    <source>
        <dbReference type="RuleBase" id="RU000672"/>
    </source>
</evidence>
<evidence type="ECO:0000313" key="11">
    <source>
        <dbReference type="Proteomes" id="UP001428817"/>
    </source>
</evidence>
<feature type="domain" description="Copper amine oxidase N3-terminal" evidence="8">
    <location>
        <begin position="113"/>
        <end position="207"/>
    </location>
</feature>
<organism evidence="10 11">
    <name type="scientific">Pseudonocardia eucalypti</name>
    <dbReference type="NCBI Taxonomy" id="648755"/>
    <lineage>
        <taxon>Bacteria</taxon>
        <taxon>Bacillati</taxon>
        <taxon>Actinomycetota</taxon>
        <taxon>Actinomycetes</taxon>
        <taxon>Pseudonocardiales</taxon>
        <taxon>Pseudonocardiaceae</taxon>
        <taxon>Pseudonocardia</taxon>
    </lineage>
</organism>
<dbReference type="InterPro" id="IPR000269">
    <property type="entry name" value="Cu_amine_oxidase"/>
</dbReference>
<keyword evidence="2 6" id="KW-0479">Metal-binding</keyword>
<dbReference type="PANTHER" id="PTHR10638:SF41">
    <property type="entry name" value="AMINE OXIDASE"/>
    <property type="match status" value="1"/>
</dbReference>
<dbReference type="SUPFAM" id="SSF54416">
    <property type="entry name" value="Amine oxidase N-terminal region"/>
    <property type="match status" value="2"/>
</dbReference>
<evidence type="ECO:0000256" key="2">
    <source>
        <dbReference type="ARBA" id="ARBA00022723"/>
    </source>
</evidence>
<comment type="cofactor">
    <cofactor evidence="6">
        <name>Cu cation</name>
        <dbReference type="ChEBI" id="CHEBI:23378"/>
    </cofactor>
    <text evidence="6">Contains 1 topaquinone per subunit.</text>
</comment>
<dbReference type="EC" id="1.4.3.-" evidence="6"/>
<sequence>MTEAHAPEAPARGLGANGFVPHPLTPLGGAEIVAAARAVRSWPACPPGLRFAVIALHEPAKDELRAAERNPRPIERRAEVIGYLPASGETVEAVVSLDRDAVLSWRTRDDVQPLMLGEEFVACEALLRADPRWREAMRRRGVTDFSLPMIDPWAAGHTGPEDDPGRRRIARPVTFIRTDPEDNGYARPAEGLVCVVDLDRREVVEVVDHGPALVPPRPGNYRPELARDPANWPHVAEPRTGLKPVSISQPEGPSFTVDGHHVRWQNWDFRIGFTPREGLVLHRVAYHDRGRRRMILHRASLAEMYVPYADPAPMHANKNVFDEGEYGLGFLANSLRLGCDCVGHIQYLDAVVHDQDGNPVDIPNAICLHEEDAGIGWKHTDFRTGHAEVRRSRRLVVSFFATAGNYDYGFYWYLYQDASIEFEVKLTGIISTGAIEDGQTPGHGGLVAPNLYGPHHQHYFCTRLDVEVDGDGNSVVEHNAVALPAGPDNPTGNAWLDQAEVLTTEARAQRVVNTASGRSWTVTNPNVLNALGGPVGYKLVPGENVLPPQGPDSQVGRRGGFAYKHLWVTAYDPDERYAAGDYPAQNPGGNGLPAYAGKDRATENTDVVVWYNFGSHHVVRPEDWPVTPVLRLGFHLKPSGFFAGNPALDVPREGE</sequence>
<proteinExistence type="inferred from homology"/>
<keyword evidence="11" id="KW-1185">Reference proteome</keyword>
<evidence type="ECO:0000256" key="5">
    <source>
        <dbReference type="ARBA" id="ARBA00023008"/>
    </source>
</evidence>
<comment type="PTM">
    <text evidence="6">Topaquinone (TPQ) is generated by copper-dependent autoxidation of a specific tyrosyl residue.</text>
</comment>
<comment type="caution">
    <text evidence="10">The sequence shown here is derived from an EMBL/GenBank/DDBJ whole genome shotgun (WGS) entry which is preliminary data.</text>
</comment>
<evidence type="ECO:0000259" key="7">
    <source>
        <dbReference type="Pfam" id="PF01179"/>
    </source>
</evidence>
<dbReference type="Pfam" id="PF02728">
    <property type="entry name" value="Cu_amine_oxidN3"/>
    <property type="match status" value="1"/>
</dbReference>
<dbReference type="PROSITE" id="PS01164">
    <property type="entry name" value="COPPER_AMINE_OXID_1"/>
    <property type="match status" value="1"/>
</dbReference>
<evidence type="ECO:0000313" key="10">
    <source>
        <dbReference type="EMBL" id="GAA5148806.1"/>
    </source>
</evidence>
<feature type="domain" description="Copper amine oxidase catalytic" evidence="7">
    <location>
        <begin position="246"/>
        <end position="648"/>
    </location>
</feature>
<gene>
    <name evidence="10" type="ORF">GCM10023321_11650</name>
</gene>
<keyword evidence="4 6" id="KW-0560">Oxidoreductase</keyword>
<comment type="similarity">
    <text evidence="1 6">Belongs to the copper/topaquinone oxidase family.</text>
</comment>
<dbReference type="InterPro" id="IPR015802">
    <property type="entry name" value="Cu_amine_oxidase_N3"/>
</dbReference>
<dbReference type="SUPFAM" id="SSF49998">
    <property type="entry name" value="Amine oxidase catalytic domain"/>
    <property type="match status" value="1"/>
</dbReference>